<keyword evidence="3" id="KW-1185">Reference proteome</keyword>
<evidence type="ECO:0000313" key="2">
    <source>
        <dbReference type="EMBL" id="KAK7444540.1"/>
    </source>
</evidence>
<proteinExistence type="predicted"/>
<sequence length="108" mass="12847">MSTQTLQTFMQLPFYGVDLLEMEFYNIQEYLGIVYQTRFCLAHALNSAIQRMLEDLWEEREAHQIYQRALPIVYCEEDDECVHLQAYNGSVKEDDEVIPPLLDHWDDL</sequence>
<dbReference type="Proteomes" id="UP001498398">
    <property type="component" value="Unassembled WGS sequence"/>
</dbReference>
<reference evidence="1 3" key="1">
    <citation type="submission" date="2024-01" db="EMBL/GenBank/DDBJ databases">
        <title>A draft genome for the cacao thread blight pathogen Marasmiellus scandens.</title>
        <authorList>
            <person name="Baruah I.K."/>
            <person name="Leung J."/>
            <person name="Bukari Y."/>
            <person name="Amoako-Attah I."/>
            <person name="Meinhardt L.W."/>
            <person name="Bailey B.A."/>
            <person name="Cohen S.P."/>
        </authorList>
    </citation>
    <scope>NUCLEOTIDE SEQUENCE [LARGE SCALE GENOMIC DNA]</scope>
    <source>
        <strain evidence="1 3">GH-19</strain>
    </source>
</reference>
<evidence type="ECO:0000313" key="3">
    <source>
        <dbReference type="Proteomes" id="UP001498398"/>
    </source>
</evidence>
<comment type="caution">
    <text evidence="1">The sequence shown here is derived from an EMBL/GenBank/DDBJ whole genome shotgun (WGS) entry which is preliminary data.</text>
</comment>
<accession>A0ABR1INQ0</accession>
<protein>
    <submittedName>
        <fullName evidence="1">Uncharacterized protein</fullName>
    </submittedName>
</protein>
<evidence type="ECO:0000313" key="1">
    <source>
        <dbReference type="EMBL" id="KAK7434483.1"/>
    </source>
</evidence>
<dbReference type="EMBL" id="JBANRG010000123">
    <property type="protein sequence ID" value="KAK7434483.1"/>
    <property type="molecule type" value="Genomic_DNA"/>
</dbReference>
<dbReference type="EMBL" id="JBANRG010000050">
    <property type="protein sequence ID" value="KAK7444540.1"/>
    <property type="molecule type" value="Genomic_DNA"/>
</dbReference>
<gene>
    <name evidence="2" type="ORF">VKT23_015218</name>
    <name evidence="1" type="ORF">VKT23_020166</name>
</gene>
<organism evidence="1 3">
    <name type="scientific">Marasmiellus scandens</name>
    <dbReference type="NCBI Taxonomy" id="2682957"/>
    <lineage>
        <taxon>Eukaryota</taxon>
        <taxon>Fungi</taxon>
        <taxon>Dikarya</taxon>
        <taxon>Basidiomycota</taxon>
        <taxon>Agaricomycotina</taxon>
        <taxon>Agaricomycetes</taxon>
        <taxon>Agaricomycetidae</taxon>
        <taxon>Agaricales</taxon>
        <taxon>Marasmiineae</taxon>
        <taxon>Omphalotaceae</taxon>
        <taxon>Marasmiellus</taxon>
    </lineage>
</organism>
<name>A0ABR1INQ0_9AGAR</name>